<dbReference type="EMBL" id="CM001217">
    <property type="protein sequence ID" value="KEH42603.1"/>
    <property type="molecule type" value="Genomic_DNA"/>
</dbReference>
<name>A0A072VME5_MEDTR</name>
<keyword evidence="1" id="KW-0472">Membrane</keyword>
<protein>
    <submittedName>
        <fullName evidence="2">Transmembrane protein, putative</fullName>
    </submittedName>
</protein>
<evidence type="ECO:0000256" key="1">
    <source>
        <dbReference type="SAM" id="Phobius"/>
    </source>
</evidence>
<sequence length="64" mass="7814">MRNQLFMDYLKRLLGFWVVGNWVVCFVKLRIGCYHMLLEGSIVVYMLKNGYLLTRRVGWWWKIV</sequence>
<evidence type="ECO:0000313" key="2">
    <source>
        <dbReference type="EMBL" id="KEH42603.1"/>
    </source>
</evidence>
<evidence type="ECO:0000313" key="3">
    <source>
        <dbReference type="EnsemblPlants" id="KEH42603"/>
    </source>
</evidence>
<accession>A0A072VME5</accession>
<dbReference type="AlphaFoldDB" id="A0A072VME5"/>
<evidence type="ECO:0000313" key="4">
    <source>
        <dbReference type="Proteomes" id="UP000002051"/>
    </source>
</evidence>
<keyword evidence="1 2" id="KW-0812">Transmembrane</keyword>
<feature type="transmembrane region" description="Helical" evidence="1">
    <location>
        <begin position="12"/>
        <end position="31"/>
    </location>
</feature>
<keyword evidence="1" id="KW-1133">Transmembrane helix</keyword>
<reference evidence="3" key="3">
    <citation type="submission" date="2015-04" db="UniProtKB">
        <authorList>
            <consortium name="EnsemblPlants"/>
        </authorList>
    </citation>
    <scope>IDENTIFICATION</scope>
    <source>
        <strain evidence="3">cv. Jemalong A17</strain>
    </source>
</reference>
<dbReference type="HOGENOM" id="CLU_2870951_0_0_1"/>
<dbReference type="EnsemblPlants" id="KEH42603">
    <property type="protein sequence ID" value="KEH42603"/>
    <property type="gene ID" value="MTR_1g070410"/>
</dbReference>
<keyword evidence="4" id="KW-1185">Reference proteome</keyword>
<organism evidence="2 4">
    <name type="scientific">Medicago truncatula</name>
    <name type="common">Barrel medic</name>
    <name type="synonym">Medicago tribuloides</name>
    <dbReference type="NCBI Taxonomy" id="3880"/>
    <lineage>
        <taxon>Eukaryota</taxon>
        <taxon>Viridiplantae</taxon>
        <taxon>Streptophyta</taxon>
        <taxon>Embryophyta</taxon>
        <taxon>Tracheophyta</taxon>
        <taxon>Spermatophyta</taxon>
        <taxon>Magnoliopsida</taxon>
        <taxon>eudicotyledons</taxon>
        <taxon>Gunneridae</taxon>
        <taxon>Pentapetalae</taxon>
        <taxon>rosids</taxon>
        <taxon>fabids</taxon>
        <taxon>Fabales</taxon>
        <taxon>Fabaceae</taxon>
        <taxon>Papilionoideae</taxon>
        <taxon>50 kb inversion clade</taxon>
        <taxon>NPAAA clade</taxon>
        <taxon>Hologalegina</taxon>
        <taxon>IRL clade</taxon>
        <taxon>Trifolieae</taxon>
        <taxon>Medicago</taxon>
    </lineage>
</organism>
<dbReference type="Proteomes" id="UP000002051">
    <property type="component" value="Unassembled WGS sequence"/>
</dbReference>
<reference evidence="2 4" key="2">
    <citation type="journal article" date="2014" name="BMC Genomics">
        <title>An improved genome release (version Mt4.0) for the model legume Medicago truncatula.</title>
        <authorList>
            <person name="Tang H."/>
            <person name="Krishnakumar V."/>
            <person name="Bidwell S."/>
            <person name="Rosen B."/>
            <person name="Chan A."/>
            <person name="Zhou S."/>
            <person name="Gentzbittel L."/>
            <person name="Childs K.L."/>
            <person name="Yandell M."/>
            <person name="Gundlach H."/>
            <person name="Mayer K.F."/>
            <person name="Schwartz D.C."/>
            <person name="Town C.D."/>
        </authorList>
    </citation>
    <scope>GENOME REANNOTATION</scope>
    <source>
        <strain evidence="2">A17</strain>
        <strain evidence="3 4">cv. Jemalong A17</strain>
    </source>
</reference>
<proteinExistence type="predicted"/>
<gene>
    <name evidence="2" type="ordered locus">MTR_1g070410</name>
</gene>
<reference evidence="2 4" key="1">
    <citation type="journal article" date="2011" name="Nature">
        <title>The Medicago genome provides insight into the evolution of rhizobial symbioses.</title>
        <authorList>
            <person name="Young N.D."/>
            <person name="Debelle F."/>
            <person name="Oldroyd G.E."/>
            <person name="Geurts R."/>
            <person name="Cannon S.B."/>
            <person name="Udvardi M.K."/>
            <person name="Benedito V.A."/>
            <person name="Mayer K.F."/>
            <person name="Gouzy J."/>
            <person name="Schoof H."/>
            <person name="Van de Peer Y."/>
            <person name="Proost S."/>
            <person name="Cook D.R."/>
            <person name="Meyers B.C."/>
            <person name="Spannagl M."/>
            <person name="Cheung F."/>
            <person name="De Mita S."/>
            <person name="Krishnakumar V."/>
            <person name="Gundlach H."/>
            <person name="Zhou S."/>
            <person name="Mudge J."/>
            <person name="Bharti A.K."/>
            <person name="Murray J.D."/>
            <person name="Naoumkina M.A."/>
            <person name="Rosen B."/>
            <person name="Silverstein K.A."/>
            <person name="Tang H."/>
            <person name="Rombauts S."/>
            <person name="Zhao P.X."/>
            <person name="Zhou P."/>
            <person name="Barbe V."/>
            <person name="Bardou P."/>
            <person name="Bechner M."/>
            <person name="Bellec A."/>
            <person name="Berger A."/>
            <person name="Berges H."/>
            <person name="Bidwell S."/>
            <person name="Bisseling T."/>
            <person name="Choisne N."/>
            <person name="Couloux A."/>
            <person name="Denny R."/>
            <person name="Deshpande S."/>
            <person name="Dai X."/>
            <person name="Doyle J.J."/>
            <person name="Dudez A.M."/>
            <person name="Farmer A.D."/>
            <person name="Fouteau S."/>
            <person name="Franken C."/>
            <person name="Gibelin C."/>
            <person name="Gish J."/>
            <person name="Goldstein S."/>
            <person name="Gonzalez A.J."/>
            <person name="Green P.J."/>
            <person name="Hallab A."/>
            <person name="Hartog M."/>
            <person name="Hua A."/>
            <person name="Humphray S.J."/>
            <person name="Jeong D.H."/>
            <person name="Jing Y."/>
            <person name="Jocker A."/>
            <person name="Kenton S.M."/>
            <person name="Kim D.J."/>
            <person name="Klee K."/>
            <person name="Lai H."/>
            <person name="Lang C."/>
            <person name="Lin S."/>
            <person name="Macmil S.L."/>
            <person name="Magdelenat G."/>
            <person name="Matthews L."/>
            <person name="McCorrison J."/>
            <person name="Monaghan E.L."/>
            <person name="Mun J.H."/>
            <person name="Najar F.Z."/>
            <person name="Nicholson C."/>
            <person name="Noirot C."/>
            <person name="O'Bleness M."/>
            <person name="Paule C.R."/>
            <person name="Poulain J."/>
            <person name="Prion F."/>
            <person name="Qin B."/>
            <person name="Qu C."/>
            <person name="Retzel E.F."/>
            <person name="Riddle C."/>
            <person name="Sallet E."/>
            <person name="Samain S."/>
            <person name="Samson N."/>
            <person name="Sanders I."/>
            <person name="Saurat O."/>
            <person name="Scarpelli C."/>
            <person name="Schiex T."/>
            <person name="Segurens B."/>
            <person name="Severin A.J."/>
            <person name="Sherrier D.J."/>
            <person name="Shi R."/>
            <person name="Sims S."/>
            <person name="Singer S.R."/>
            <person name="Sinharoy S."/>
            <person name="Sterck L."/>
            <person name="Viollet A."/>
            <person name="Wang B.B."/>
            <person name="Wang K."/>
            <person name="Wang M."/>
            <person name="Wang X."/>
            <person name="Warfsmann J."/>
            <person name="Weissenbach J."/>
            <person name="White D.D."/>
            <person name="White J.D."/>
            <person name="Wiley G.B."/>
            <person name="Wincker P."/>
            <person name="Xing Y."/>
            <person name="Yang L."/>
            <person name="Yao Z."/>
            <person name="Ying F."/>
            <person name="Zhai J."/>
            <person name="Zhou L."/>
            <person name="Zuber A."/>
            <person name="Denarie J."/>
            <person name="Dixon R.A."/>
            <person name="May G.D."/>
            <person name="Schwartz D.C."/>
            <person name="Rogers J."/>
            <person name="Quetier F."/>
            <person name="Town C.D."/>
            <person name="Roe B.A."/>
        </authorList>
    </citation>
    <scope>NUCLEOTIDE SEQUENCE [LARGE SCALE GENOMIC DNA]</scope>
    <source>
        <strain evidence="2">A17</strain>
        <strain evidence="3 4">cv. Jemalong A17</strain>
    </source>
</reference>